<organism evidence="1 2">
    <name type="scientific">Aeriscardovia aeriphila</name>
    <dbReference type="NCBI Taxonomy" id="218139"/>
    <lineage>
        <taxon>Bacteria</taxon>
        <taxon>Bacillati</taxon>
        <taxon>Actinomycetota</taxon>
        <taxon>Actinomycetes</taxon>
        <taxon>Bifidobacteriales</taxon>
        <taxon>Bifidobacteriaceae</taxon>
        <taxon>Aeriscardovia</taxon>
    </lineage>
</organism>
<dbReference type="EMBL" id="MWWU01000002">
    <property type="protein sequence ID" value="OZG56084.1"/>
    <property type="molecule type" value="Genomic_DNA"/>
</dbReference>
<reference evidence="1 2" key="1">
    <citation type="journal article" date="2017" name="BMC Genomics">
        <title>Comparative genomic and phylogenomic analyses of the Bifidobacteriaceae family.</title>
        <authorList>
            <person name="Lugli G.A."/>
            <person name="Milani C."/>
            <person name="Turroni F."/>
            <person name="Duranti S."/>
            <person name="Mancabelli L."/>
            <person name="Mangifesta M."/>
            <person name="Ferrario C."/>
            <person name="Modesto M."/>
            <person name="Mattarelli P."/>
            <person name="Jiri K."/>
            <person name="van Sinderen D."/>
            <person name="Ventura M."/>
        </authorList>
    </citation>
    <scope>NUCLEOTIDE SEQUENCE [LARGE SCALE GENOMIC DNA]</scope>
    <source>
        <strain evidence="1 2">LMG 21773</strain>
    </source>
</reference>
<evidence type="ECO:0000313" key="2">
    <source>
        <dbReference type="Proteomes" id="UP000228976"/>
    </source>
</evidence>
<gene>
    <name evidence="1" type="ORF">AEAE_0572</name>
</gene>
<dbReference type="Proteomes" id="UP000228976">
    <property type="component" value="Unassembled WGS sequence"/>
</dbReference>
<keyword evidence="2" id="KW-1185">Reference proteome</keyword>
<sequence length="82" mass="9324">MYIYRIGGYQNMSNRGVLDTDKEFIDNLQTIANKRVIISAGSVSRDLQQMPILPWRQQDVFINNILATLPEATGHAQDKTTQ</sequence>
<proteinExistence type="predicted"/>
<name>A0A261FAH0_9BIFI</name>
<protein>
    <submittedName>
        <fullName evidence="1">Uncharacterized protein</fullName>
    </submittedName>
</protein>
<accession>A0A261FAH0</accession>
<evidence type="ECO:0000313" key="1">
    <source>
        <dbReference type="EMBL" id="OZG56084.1"/>
    </source>
</evidence>
<dbReference type="AlphaFoldDB" id="A0A261FAH0"/>
<comment type="caution">
    <text evidence="1">The sequence shown here is derived from an EMBL/GenBank/DDBJ whole genome shotgun (WGS) entry which is preliminary data.</text>
</comment>